<gene>
    <name evidence="6" type="ORF">D8771_32435</name>
</gene>
<comment type="caution">
    <text evidence="6">The sequence shown here is derived from an EMBL/GenBank/DDBJ whole genome shotgun (WGS) entry which is preliminary data.</text>
</comment>
<evidence type="ECO:0000256" key="5">
    <source>
        <dbReference type="SAM" id="MobiDB-lite"/>
    </source>
</evidence>
<dbReference type="InterPro" id="IPR001647">
    <property type="entry name" value="HTH_TetR"/>
</dbReference>
<name>A0A6C1C494_9ACTN</name>
<dbReference type="GO" id="GO:0046677">
    <property type="term" value="P:response to antibiotic"/>
    <property type="evidence" value="ECO:0007669"/>
    <property type="project" value="InterPro"/>
</dbReference>
<dbReference type="PANTHER" id="PTHR30055">
    <property type="entry name" value="HTH-TYPE TRANSCRIPTIONAL REGULATOR RUTR"/>
    <property type="match status" value="1"/>
</dbReference>
<keyword evidence="2" id="KW-0805">Transcription regulation</keyword>
<dbReference type="Pfam" id="PF00440">
    <property type="entry name" value="TetR_N"/>
    <property type="match status" value="1"/>
</dbReference>
<dbReference type="Gene3D" id="1.10.357.10">
    <property type="entry name" value="Tetracycline Repressor, domain 2"/>
    <property type="match status" value="1"/>
</dbReference>
<dbReference type="SUPFAM" id="SSF46689">
    <property type="entry name" value="Homeodomain-like"/>
    <property type="match status" value="1"/>
</dbReference>
<dbReference type="PRINTS" id="PR00400">
    <property type="entry name" value="TETREPRESSOR"/>
</dbReference>
<keyword evidence="3" id="KW-0238">DNA-binding</keyword>
<dbReference type="PRINTS" id="PR00455">
    <property type="entry name" value="HTHTETR"/>
</dbReference>
<dbReference type="Proteomes" id="UP000298111">
    <property type="component" value="Unassembled WGS sequence"/>
</dbReference>
<evidence type="ECO:0000256" key="4">
    <source>
        <dbReference type="ARBA" id="ARBA00023163"/>
    </source>
</evidence>
<sequence length="261" mass="28842">MKPRRKHGLNAVKLSRVSPTDPAKRPAQRPAERPAKKKPASPRLDRTLVAETGLRLLNETGLEGLSLRRIAKELNVQAPALYWHFDSKQALLDEMATVMTRDLLTLADEIADETVHRSGNGPVAWDTLIGESMRHLRRALLRYRDGAKVYSGTRLTTTEHGAAQERALRVMTDAGFSPGAAARAWATAYSYTIGFVIEEQAVQPLPGERAPGYDPADRAARMAEHPLAAQVSADLFADYDTRFEEGLHTVIEGIRVTVLRT</sequence>
<dbReference type="PROSITE" id="PS01081">
    <property type="entry name" value="HTH_TETR_1"/>
    <property type="match status" value="1"/>
</dbReference>
<accession>A0A6C1C494</accession>
<dbReference type="SUPFAM" id="SSF48498">
    <property type="entry name" value="Tetracyclin repressor-like, C-terminal domain"/>
    <property type="match status" value="1"/>
</dbReference>
<reference evidence="6 7" key="1">
    <citation type="submission" date="2018-10" db="EMBL/GenBank/DDBJ databases">
        <title>Isolation of pseudouridimycin from Streptomyces albus DSM 40763.</title>
        <authorList>
            <person name="Rosenqvist P."/>
            <person name="Metsae-Ketelae M."/>
            <person name="Virta P."/>
        </authorList>
    </citation>
    <scope>NUCLEOTIDE SEQUENCE [LARGE SCALE GENOMIC DNA]</scope>
    <source>
        <strain evidence="6 7">DSM 40763</strain>
    </source>
</reference>
<dbReference type="AlphaFoldDB" id="A0A6C1C494"/>
<dbReference type="Pfam" id="PF02909">
    <property type="entry name" value="TetR_C_1"/>
    <property type="match status" value="1"/>
</dbReference>
<dbReference type="EMBL" id="RCIY01000114">
    <property type="protein sequence ID" value="TGG75708.1"/>
    <property type="molecule type" value="Genomic_DNA"/>
</dbReference>
<keyword evidence="4" id="KW-0804">Transcription</keyword>
<dbReference type="GO" id="GO:0003700">
    <property type="term" value="F:DNA-binding transcription factor activity"/>
    <property type="evidence" value="ECO:0007669"/>
    <property type="project" value="TreeGrafter"/>
</dbReference>
<dbReference type="RefSeq" id="WP_106967482.1">
    <property type="nucleotide sequence ID" value="NZ_BBQG01000070.1"/>
</dbReference>
<dbReference type="PROSITE" id="PS50977">
    <property type="entry name" value="HTH_TETR_2"/>
    <property type="match status" value="1"/>
</dbReference>
<dbReference type="InterPro" id="IPR004111">
    <property type="entry name" value="Repressor_TetR_C"/>
</dbReference>
<dbReference type="GO" id="GO:0045892">
    <property type="term" value="P:negative regulation of DNA-templated transcription"/>
    <property type="evidence" value="ECO:0007669"/>
    <property type="project" value="InterPro"/>
</dbReference>
<keyword evidence="1" id="KW-0678">Repressor</keyword>
<evidence type="ECO:0000256" key="1">
    <source>
        <dbReference type="ARBA" id="ARBA00022491"/>
    </source>
</evidence>
<organism evidence="6 7">
    <name type="scientific">Streptomyces albus</name>
    <dbReference type="NCBI Taxonomy" id="1888"/>
    <lineage>
        <taxon>Bacteria</taxon>
        <taxon>Bacillati</taxon>
        <taxon>Actinomycetota</taxon>
        <taxon>Actinomycetes</taxon>
        <taxon>Kitasatosporales</taxon>
        <taxon>Streptomycetaceae</taxon>
        <taxon>Streptomyces</taxon>
    </lineage>
</organism>
<dbReference type="GO" id="GO:0000976">
    <property type="term" value="F:transcription cis-regulatory region binding"/>
    <property type="evidence" value="ECO:0007669"/>
    <property type="project" value="TreeGrafter"/>
</dbReference>
<dbReference type="PANTHER" id="PTHR30055:SF151">
    <property type="entry name" value="TRANSCRIPTIONAL REGULATORY PROTEIN"/>
    <property type="match status" value="1"/>
</dbReference>
<dbReference type="InterPro" id="IPR036271">
    <property type="entry name" value="Tet_transcr_reg_TetR-rel_C_sf"/>
</dbReference>
<evidence type="ECO:0000256" key="2">
    <source>
        <dbReference type="ARBA" id="ARBA00023015"/>
    </source>
</evidence>
<dbReference type="InterPro" id="IPR050109">
    <property type="entry name" value="HTH-type_TetR-like_transc_reg"/>
</dbReference>
<evidence type="ECO:0000256" key="3">
    <source>
        <dbReference type="ARBA" id="ARBA00023125"/>
    </source>
</evidence>
<protein>
    <submittedName>
        <fullName evidence="6">TetR family transcriptional regulator</fullName>
    </submittedName>
</protein>
<dbReference type="GeneID" id="75181763"/>
<feature type="region of interest" description="Disordered" evidence="5">
    <location>
        <begin position="1"/>
        <end position="45"/>
    </location>
</feature>
<dbReference type="InterPro" id="IPR003012">
    <property type="entry name" value="Tet_transcr_reg_TetR"/>
</dbReference>
<evidence type="ECO:0000313" key="7">
    <source>
        <dbReference type="Proteomes" id="UP000298111"/>
    </source>
</evidence>
<proteinExistence type="predicted"/>
<dbReference type="Gene3D" id="1.10.10.60">
    <property type="entry name" value="Homeodomain-like"/>
    <property type="match status" value="1"/>
</dbReference>
<dbReference type="InterPro" id="IPR023772">
    <property type="entry name" value="DNA-bd_HTH_TetR-type_CS"/>
</dbReference>
<evidence type="ECO:0000313" key="6">
    <source>
        <dbReference type="EMBL" id="TGG75708.1"/>
    </source>
</evidence>
<dbReference type="InterPro" id="IPR009057">
    <property type="entry name" value="Homeodomain-like_sf"/>
</dbReference>